<accession>A0ABN3VFG1</accession>
<feature type="domain" description="SGNH hydrolase-type esterase" evidence="1">
    <location>
        <begin position="23"/>
        <end position="195"/>
    </location>
</feature>
<dbReference type="SUPFAM" id="SSF52266">
    <property type="entry name" value="SGNH hydrolase"/>
    <property type="match status" value="1"/>
</dbReference>
<evidence type="ECO:0000313" key="3">
    <source>
        <dbReference type="Proteomes" id="UP001500979"/>
    </source>
</evidence>
<gene>
    <name evidence="2" type="ORF">GCM10010470_33710</name>
</gene>
<organism evidence="2 3">
    <name type="scientific">Saccharopolyspora taberi</name>
    <dbReference type="NCBI Taxonomy" id="60895"/>
    <lineage>
        <taxon>Bacteria</taxon>
        <taxon>Bacillati</taxon>
        <taxon>Actinomycetota</taxon>
        <taxon>Actinomycetes</taxon>
        <taxon>Pseudonocardiales</taxon>
        <taxon>Pseudonocardiaceae</taxon>
        <taxon>Saccharopolyspora</taxon>
    </lineage>
</organism>
<dbReference type="Proteomes" id="UP001500979">
    <property type="component" value="Unassembled WGS sequence"/>
</dbReference>
<evidence type="ECO:0000259" key="1">
    <source>
        <dbReference type="Pfam" id="PF13472"/>
    </source>
</evidence>
<dbReference type="PANTHER" id="PTHR43784:SF2">
    <property type="entry name" value="GDSL-LIKE LIPASE_ACYLHYDROLASE, PUTATIVE (AFU_ORTHOLOGUE AFUA_2G00820)-RELATED"/>
    <property type="match status" value="1"/>
</dbReference>
<keyword evidence="3" id="KW-1185">Reference proteome</keyword>
<dbReference type="CDD" id="cd01832">
    <property type="entry name" value="SGNH_hydrolase_like_1"/>
    <property type="match status" value="1"/>
</dbReference>
<reference evidence="2 3" key="1">
    <citation type="journal article" date="2019" name="Int. J. Syst. Evol. Microbiol.">
        <title>The Global Catalogue of Microorganisms (GCM) 10K type strain sequencing project: providing services to taxonomists for standard genome sequencing and annotation.</title>
        <authorList>
            <consortium name="The Broad Institute Genomics Platform"/>
            <consortium name="The Broad Institute Genome Sequencing Center for Infectious Disease"/>
            <person name="Wu L."/>
            <person name="Ma J."/>
        </authorList>
    </citation>
    <scope>NUCLEOTIDE SEQUENCE [LARGE SCALE GENOMIC DNA]</scope>
    <source>
        <strain evidence="2 3">JCM 9383</strain>
    </source>
</reference>
<proteinExistence type="predicted"/>
<dbReference type="InterPro" id="IPR013830">
    <property type="entry name" value="SGNH_hydro"/>
</dbReference>
<dbReference type="EMBL" id="BAAAUX010000014">
    <property type="protein sequence ID" value="GAA2795876.1"/>
    <property type="molecule type" value="Genomic_DNA"/>
</dbReference>
<comment type="caution">
    <text evidence="2">The sequence shown here is derived from an EMBL/GenBank/DDBJ whole genome shotgun (WGS) entry which is preliminary data.</text>
</comment>
<dbReference type="InterPro" id="IPR053140">
    <property type="entry name" value="GDSL_Rv0518-like"/>
</dbReference>
<dbReference type="InterPro" id="IPR036514">
    <property type="entry name" value="SGNH_hydro_sf"/>
</dbReference>
<sequence>MRVHAEVITPDPRPLGRPTTLAVLGDSIAVGIGDPVHGGGWRGFAPLLADSLGVARLVNVSTSGARIGDLATGQLPAALRSQPDVAVVMAGMNDTMRSDFDVRRLHADMDHVLSRLTDAGATVVTIRYHDHGRVFRLPGPLRRFLTGRIDDLNIALDAAAQRHGAGVVDLDRLPGAYHPATWSVDRLHPGELGHRMLAHAFAREFANAGVALSREVSLRCSGGRRVSRLDHLLWLLAKGIPWLVTRSADLIPYFANALLRPRGIPDPVDDDLPRRRTTG</sequence>
<evidence type="ECO:0000313" key="2">
    <source>
        <dbReference type="EMBL" id="GAA2795876.1"/>
    </source>
</evidence>
<name>A0ABN3VFG1_9PSEU</name>
<protein>
    <submittedName>
        <fullName evidence="2">SGNH/GDSL hydrolase family protein</fullName>
    </submittedName>
</protein>
<keyword evidence="2" id="KW-0378">Hydrolase</keyword>
<dbReference type="PANTHER" id="PTHR43784">
    <property type="entry name" value="GDSL-LIKE LIPASE/ACYLHYDROLASE, PUTATIVE (AFU_ORTHOLOGUE AFUA_2G00820)-RELATED"/>
    <property type="match status" value="1"/>
</dbReference>
<dbReference type="GO" id="GO:0016787">
    <property type="term" value="F:hydrolase activity"/>
    <property type="evidence" value="ECO:0007669"/>
    <property type="project" value="UniProtKB-KW"/>
</dbReference>
<dbReference type="Pfam" id="PF13472">
    <property type="entry name" value="Lipase_GDSL_2"/>
    <property type="match status" value="1"/>
</dbReference>
<dbReference type="Gene3D" id="3.40.50.1110">
    <property type="entry name" value="SGNH hydrolase"/>
    <property type="match status" value="1"/>
</dbReference>